<accession>A0A1N6UCL8</accession>
<dbReference type="InterPro" id="IPR017465">
    <property type="entry name" value="EpsL_proteobac"/>
</dbReference>
<evidence type="ECO:0000313" key="2">
    <source>
        <dbReference type="EMBL" id="SIQ63344.1"/>
    </source>
</evidence>
<feature type="chain" id="PRO_5012636476" evidence="1">
    <location>
        <begin position="48"/>
        <end position="458"/>
    </location>
</feature>
<reference evidence="3" key="1">
    <citation type="submission" date="2017-01" db="EMBL/GenBank/DDBJ databases">
        <authorList>
            <person name="Varghese N."/>
            <person name="Submissions S."/>
        </authorList>
    </citation>
    <scope>NUCLEOTIDE SEQUENCE [LARGE SCALE GENOMIC DNA]</scope>
    <source>
        <strain evidence="3">ATCC 51758</strain>
    </source>
</reference>
<dbReference type="Proteomes" id="UP000186819">
    <property type="component" value="Unassembled WGS sequence"/>
</dbReference>
<keyword evidence="3" id="KW-1185">Reference proteome</keyword>
<organism evidence="2 3">
    <name type="scientific">Aromatoleum tolulyticum</name>
    <dbReference type="NCBI Taxonomy" id="34027"/>
    <lineage>
        <taxon>Bacteria</taxon>
        <taxon>Pseudomonadati</taxon>
        <taxon>Pseudomonadota</taxon>
        <taxon>Betaproteobacteria</taxon>
        <taxon>Rhodocyclales</taxon>
        <taxon>Rhodocyclaceae</taxon>
        <taxon>Aromatoleum</taxon>
    </lineage>
</organism>
<dbReference type="STRING" id="34027.SAMN05421829_105313"/>
<gene>
    <name evidence="2" type="ORF">SAMN05421829_105313</name>
</gene>
<proteinExistence type="predicted"/>
<dbReference type="NCBIfam" id="TIGR03014">
    <property type="entry name" value="EpsL"/>
    <property type="match status" value="1"/>
</dbReference>
<protein>
    <submittedName>
        <fullName evidence="2">Exopolysaccharide biosynthesis operon protein EpsL</fullName>
    </submittedName>
</protein>
<evidence type="ECO:0000256" key="1">
    <source>
        <dbReference type="SAM" id="SignalP"/>
    </source>
</evidence>
<feature type="non-terminal residue" evidence="2">
    <location>
        <position position="458"/>
    </location>
</feature>
<sequence length="458" mass="51131">MREIKNGIGIMQICIYQFQAIPDAVRRVRPASSAMALLALSVPPVLAADGDALGLAVSHELVRDDNLFRLPDDVRPVIDGHVRQRSDTLNVTTLAATFDRAYGRQRVVGELGISRNDYLEFNHLDFTAKNGRGAWLWGLGKQWSGTVTTEQSESLRSFADRGTTVRSVNTYRRHAVDARYRLDPRWAVGVGWVRADSRYDEPRSSGSEYVEDAFEALAQYSSPADSTLTFVARGATGRYPGRSRSESSIGGYEQRDILLRANWVASGHSRVSGTVGYTWREYPHVSEKNFSGLTGRLTHDWTPSGKIGLGVTVRREIGAREDVADNFVITRAVSVDPTWAVSSKISRVMQKRATRCQPGGHGLIFMTTSSPELDFQFGSNCPSGHRRVPWRPFLLRSSRLHPRITQFRDSKQVVRRARDEGRHLGLRLPDESTLAHSTDRFKPAEDFLDPFALALADS</sequence>
<keyword evidence="1" id="KW-0732">Signal</keyword>
<name>A0A1N6UCL8_9RHOO</name>
<dbReference type="AlphaFoldDB" id="A0A1N6UCL8"/>
<dbReference type="EMBL" id="FTMD01000005">
    <property type="protein sequence ID" value="SIQ63344.1"/>
    <property type="molecule type" value="Genomic_DNA"/>
</dbReference>
<feature type="signal peptide" evidence="1">
    <location>
        <begin position="1"/>
        <end position="47"/>
    </location>
</feature>
<evidence type="ECO:0000313" key="3">
    <source>
        <dbReference type="Proteomes" id="UP000186819"/>
    </source>
</evidence>